<keyword evidence="8" id="KW-0653">Protein transport</keyword>
<evidence type="ECO:0000256" key="7">
    <source>
        <dbReference type="ARBA" id="ARBA00022795"/>
    </source>
</evidence>
<dbReference type="EMBL" id="CM001402">
    <property type="protein sequence ID" value="EHO42247.1"/>
    <property type="molecule type" value="Genomic_DNA"/>
</dbReference>
<dbReference type="Proteomes" id="UP000183868">
    <property type="component" value="Chromosome"/>
</dbReference>
<proteinExistence type="inferred from homology"/>
<dbReference type="GO" id="GO:0009288">
    <property type="term" value="C:bacterial-type flagellum"/>
    <property type="evidence" value="ECO:0007669"/>
    <property type="project" value="InterPro"/>
</dbReference>
<dbReference type="Gene3D" id="1.10.287.1700">
    <property type="match status" value="1"/>
</dbReference>
<name>H1XPZ6_CALAY</name>
<keyword evidence="13" id="KW-0969">Cilium</keyword>
<sequence>MPRVNHFRLQKVLEFKEHLENMRTLELYKAQTQRARAEDELRALHSSKEALLQQASQKYHSPDKLNLADLQIHLSYLGQLHDSIERQNRSVEDLTKAVDHKRLELNEAVKERKIIQTLKDQFAERQKLQTKKAENAKIDEIALRQKSRNGEQGE</sequence>
<evidence type="ECO:0000256" key="3">
    <source>
        <dbReference type="ARBA" id="ARBA00020392"/>
    </source>
</evidence>
<comment type="subcellular location">
    <subcellularLocation>
        <location evidence="1">Cell membrane</location>
        <topology evidence="1">Peripheral membrane protein</topology>
        <orientation evidence="1">Cytoplasmic side</orientation>
    </subcellularLocation>
</comment>
<dbReference type="STRING" id="880073.Cabys_1473"/>
<keyword evidence="14" id="KW-1185">Reference proteome</keyword>
<dbReference type="GO" id="GO:0071973">
    <property type="term" value="P:bacterial-type flagellum-dependent cell motility"/>
    <property type="evidence" value="ECO:0007669"/>
    <property type="project" value="InterPro"/>
</dbReference>
<evidence type="ECO:0000256" key="1">
    <source>
        <dbReference type="ARBA" id="ARBA00004413"/>
    </source>
</evidence>
<dbReference type="KEGG" id="caby:Cabys_1473"/>
<feature type="coiled-coil region" evidence="11">
    <location>
        <begin position="84"/>
        <end position="111"/>
    </location>
</feature>
<dbReference type="NCBIfam" id="TIGR02473">
    <property type="entry name" value="flagell_FliJ"/>
    <property type="match status" value="1"/>
</dbReference>
<gene>
    <name evidence="12" type="primary">fliJ</name>
    <name evidence="12" type="ORF">Cabys_1473</name>
    <name evidence="13" type="ORF">Calab_2637</name>
</gene>
<dbReference type="GO" id="GO:0015031">
    <property type="term" value="P:protein transport"/>
    <property type="evidence" value="ECO:0007669"/>
    <property type="project" value="UniProtKB-KW"/>
</dbReference>
<dbReference type="Proteomes" id="UP000004671">
    <property type="component" value="Chromosome"/>
</dbReference>
<evidence type="ECO:0000256" key="2">
    <source>
        <dbReference type="ARBA" id="ARBA00010004"/>
    </source>
</evidence>
<evidence type="ECO:0000256" key="4">
    <source>
        <dbReference type="ARBA" id="ARBA00022448"/>
    </source>
</evidence>
<evidence type="ECO:0000256" key="9">
    <source>
        <dbReference type="ARBA" id="ARBA00023136"/>
    </source>
</evidence>
<keyword evidence="11" id="KW-0175">Coiled coil</keyword>
<evidence type="ECO:0000256" key="10">
    <source>
        <dbReference type="ARBA" id="ARBA00023225"/>
    </source>
</evidence>
<dbReference type="GO" id="GO:0006935">
    <property type="term" value="P:chemotaxis"/>
    <property type="evidence" value="ECO:0007669"/>
    <property type="project" value="UniProtKB-KW"/>
</dbReference>
<keyword evidence="6" id="KW-0145">Chemotaxis</keyword>
<keyword evidence="13" id="KW-0966">Cell projection</keyword>
<evidence type="ECO:0000313" key="15">
    <source>
        <dbReference type="Proteomes" id="UP000183868"/>
    </source>
</evidence>
<evidence type="ECO:0000313" key="14">
    <source>
        <dbReference type="Proteomes" id="UP000004671"/>
    </source>
</evidence>
<dbReference type="EMBL" id="CP018099">
    <property type="protein sequence ID" value="APF18222.1"/>
    <property type="molecule type" value="Genomic_DNA"/>
</dbReference>
<dbReference type="PaxDb" id="880073-Calab_2637"/>
<evidence type="ECO:0000313" key="12">
    <source>
        <dbReference type="EMBL" id="APF18222.1"/>
    </source>
</evidence>
<accession>H1XPZ6</accession>
<dbReference type="InParanoid" id="H1XPZ6"/>
<evidence type="ECO:0000256" key="11">
    <source>
        <dbReference type="SAM" id="Coils"/>
    </source>
</evidence>
<evidence type="ECO:0000256" key="5">
    <source>
        <dbReference type="ARBA" id="ARBA00022475"/>
    </source>
</evidence>
<keyword evidence="10" id="KW-1006">Bacterial flagellum protein export</keyword>
<comment type="similarity">
    <text evidence="2">Belongs to the FliJ family.</text>
</comment>
<protein>
    <recommendedName>
        <fullName evidence="3">Flagellar FliJ protein</fullName>
    </recommendedName>
</protein>
<reference evidence="12 15" key="2">
    <citation type="submission" date="2016-11" db="EMBL/GenBank/DDBJ databases">
        <title>Genomic analysis of Caldithrix abyssi and proposal of a novel bacterial phylum Caldithrichaeota.</title>
        <authorList>
            <person name="Kublanov I."/>
            <person name="Sigalova O."/>
            <person name="Gavrilov S."/>
            <person name="Lebedinsky A."/>
            <person name="Ivanova N."/>
            <person name="Daum C."/>
            <person name="Reddy T."/>
            <person name="Klenk H.P."/>
            <person name="Goker M."/>
            <person name="Reva O."/>
            <person name="Miroshnichenko M."/>
            <person name="Kyprides N."/>
            <person name="Woyke T."/>
            <person name="Gelfand M."/>
        </authorList>
    </citation>
    <scope>NUCLEOTIDE SEQUENCE [LARGE SCALE GENOMIC DNA]</scope>
    <source>
        <strain evidence="12 15">LF13</strain>
    </source>
</reference>
<keyword evidence="13" id="KW-0282">Flagellum</keyword>
<reference evidence="13 14" key="1">
    <citation type="submission" date="2011-09" db="EMBL/GenBank/DDBJ databases">
        <title>The permanent draft genome of Caldithrix abyssi DSM 13497.</title>
        <authorList>
            <consortium name="US DOE Joint Genome Institute (JGI-PGF)"/>
            <person name="Lucas S."/>
            <person name="Han J."/>
            <person name="Lapidus A."/>
            <person name="Bruce D."/>
            <person name="Goodwin L."/>
            <person name="Pitluck S."/>
            <person name="Peters L."/>
            <person name="Kyrpides N."/>
            <person name="Mavromatis K."/>
            <person name="Ivanova N."/>
            <person name="Mikhailova N."/>
            <person name="Chertkov O."/>
            <person name="Detter J.C."/>
            <person name="Tapia R."/>
            <person name="Han C."/>
            <person name="Land M."/>
            <person name="Hauser L."/>
            <person name="Markowitz V."/>
            <person name="Cheng J.-F."/>
            <person name="Hugenholtz P."/>
            <person name="Woyke T."/>
            <person name="Wu D."/>
            <person name="Spring S."/>
            <person name="Brambilla E."/>
            <person name="Klenk H.-P."/>
            <person name="Eisen J.A."/>
        </authorList>
    </citation>
    <scope>NUCLEOTIDE SEQUENCE [LARGE SCALE GENOMIC DNA]</scope>
    <source>
        <strain evidence="13 14">DSM 13497</strain>
    </source>
</reference>
<dbReference type="InterPro" id="IPR012823">
    <property type="entry name" value="Flagell_FliJ"/>
</dbReference>
<dbReference type="GO" id="GO:0005886">
    <property type="term" value="C:plasma membrane"/>
    <property type="evidence" value="ECO:0007669"/>
    <property type="project" value="UniProtKB-SubCell"/>
</dbReference>
<evidence type="ECO:0000256" key="8">
    <source>
        <dbReference type="ARBA" id="ARBA00022927"/>
    </source>
</evidence>
<keyword evidence="7" id="KW-1005">Bacterial flagellum biogenesis</keyword>
<keyword evidence="5" id="KW-1003">Cell membrane</keyword>
<dbReference type="Pfam" id="PF02050">
    <property type="entry name" value="FliJ"/>
    <property type="match status" value="1"/>
</dbReference>
<organism evidence="13 14">
    <name type="scientific">Caldithrix abyssi DSM 13497</name>
    <dbReference type="NCBI Taxonomy" id="880073"/>
    <lineage>
        <taxon>Bacteria</taxon>
        <taxon>Pseudomonadati</taxon>
        <taxon>Calditrichota</taxon>
        <taxon>Calditrichia</taxon>
        <taxon>Calditrichales</taxon>
        <taxon>Calditrichaceae</taxon>
        <taxon>Caldithrix</taxon>
    </lineage>
</organism>
<dbReference type="InterPro" id="IPR053716">
    <property type="entry name" value="Flag_assembly_chemotaxis_eff"/>
</dbReference>
<keyword evidence="9" id="KW-0472">Membrane</keyword>
<dbReference type="RefSeq" id="WP_006929531.1">
    <property type="nucleotide sequence ID" value="NZ_CM001402.1"/>
</dbReference>
<dbReference type="AlphaFoldDB" id="H1XPZ6"/>
<evidence type="ECO:0000256" key="6">
    <source>
        <dbReference type="ARBA" id="ARBA00022500"/>
    </source>
</evidence>
<dbReference type="HOGENOM" id="CLU_1700965_0_0_0"/>
<keyword evidence="4" id="KW-0813">Transport</keyword>
<evidence type="ECO:0000313" key="13">
    <source>
        <dbReference type="EMBL" id="EHO42247.1"/>
    </source>
</evidence>
<dbReference type="GO" id="GO:0044781">
    <property type="term" value="P:bacterial-type flagellum organization"/>
    <property type="evidence" value="ECO:0007669"/>
    <property type="project" value="UniProtKB-KW"/>
</dbReference>